<protein>
    <recommendedName>
        <fullName evidence="2">WSC domain-containing protein</fullName>
    </recommendedName>
</protein>
<feature type="signal peptide" evidence="1">
    <location>
        <begin position="1"/>
        <end position="18"/>
    </location>
</feature>
<evidence type="ECO:0000313" key="4">
    <source>
        <dbReference type="Proteomes" id="UP000186583"/>
    </source>
</evidence>
<keyword evidence="4" id="KW-1185">Reference proteome</keyword>
<dbReference type="AlphaFoldDB" id="A0A1Q8RGF9"/>
<dbReference type="InterPro" id="IPR002889">
    <property type="entry name" value="WSC_carb-bd"/>
</dbReference>
<evidence type="ECO:0000256" key="1">
    <source>
        <dbReference type="SAM" id="SignalP"/>
    </source>
</evidence>
<dbReference type="EMBL" id="MPGH01000204">
    <property type="protein sequence ID" value="OLN83359.1"/>
    <property type="molecule type" value="Genomic_DNA"/>
</dbReference>
<dbReference type="OrthoDB" id="5106279at2759"/>
<feature type="domain" description="WSC" evidence="2">
    <location>
        <begin position="24"/>
        <end position="117"/>
    </location>
</feature>
<evidence type="ECO:0000259" key="2">
    <source>
        <dbReference type="PROSITE" id="PS51212"/>
    </source>
</evidence>
<evidence type="ECO:0000313" key="3">
    <source>
        <dbReference type="EMBL" id="OLN83359.1"/>
    </source>
</evidence>
<dbReference type="SMART" id="SM00321">
    <property type="entry name" value="WSC"/>
    <property type="match status" value="1"/>
</dbReference>
<dbReference type="Proteomes" id="UP000186583">
    <property type="component" value="Unassembled WGS sequence"/>
</dbReference>
<gene>
    <name evidence="3" type="ORF">CCHL11_03072</name>
</gene>
<organism evidence="3 4">
    <name type="scientific">Colletotrichum chlorophyti</name>
    <dbReference type="NCBI Taxonomy" id="708187"/>
    <lineage>
        <taxon>Eukaryota</taxon>
        <taxon>Fungi</taxon>
        <taxon>Dikarya</taxon>
        <taxon>Ascomycota</taxon>
        <taxon>Pezizomycotina</taxon>
        <taxon>Sordariomycetes</taxon>
        <taxon>Hypocreomycetidae</taxon>
        <taxon>Glomerellales</taxon>
        <taxon>Glomerellaceae</taxon>
        <taxon>Colletotrichum</taxon>
    </lineage>
</organism>
<proteinExistence type="predicted"/>
<feature type="non-terminal residue" evidence="3">
    <location>
        <position position="297"/>
    </location>
</feature>
<sequence length="297" mass="31024">MSILLILFLLTALVVAQANHVIHGFEYVGCVNITSDKFNAFVDFGPAYTPEQCQSACAGRNYAAAFSDGCRCGSSLEGFAKVDDALCSNACNGDAKFGFCGYSNDQGCSYANLYEVCDEFPSASASSTIDLAHEITFSTIRLPTITRTIKLATKSTVVVHTIIPPAATTSCPSNDVSTSTPSDPILSTEPTVVVQTVVVHVPPQSSTGLQHYGSLESDPPVATAPSAVTLTFPPQSGPTSLSLTSLIPYEDPPVPVASVPLSSVPGNATIPVTTVSPEGPLFRTRLVDDPPASTTAW</sequence>
<name>A0A1Q8RGF9_9PEZI</name>
<reference evidence="3 4" key="1">
    <citation type="submission" date="2016-11" db="EMBL/GenBank/DDBJ databases">
        <title>Draft Genome Assembly of Colletotrichum chlorophyti a pathogen of herbaceous plants.</title>
        <authorList>
            <person name="Gan P."/>
            <person name="Narusaka M."/>
            <person name="Tsushima A."/>
            <person name="Narusaka Y."/>
            <person name="Takano Y."/>
            <person name="Shirasu K."/>
        </authorList>
    </citation>
    <scope>NUCLEOTIDE SEQUENCE [LARGE SCALE GENOMIC DNA]</scope>
    <source>
        <strain evidence="3 4">NTL11</strain>
    </source>
</reference>
<feature type="chain" id="PRO_5010275980" description="WSC domain-containing protein" evidence="1">
    <location>
        <begin position="19"/>
        <end position="297"/>
    </location>
</feature>
<keyword evidence="1" id="KW-0732">Signal</keyword>
<dbReference type="PROSITE" id="PS51212">
    <property type="entry name" value="WSC"/>
    <property type="match status" value="1"/>
</dbReference>
<accession>A0A1Q8RGF9</accession>
<comment type="caution">
    <text evidence="3">The sequence shown here is derived from an EMBL/GenBank/DDBJ whole genome shotgun (WGS) entry which is preliminary data.</text>
</comment>